<evidence type="ECO:0000313" key="2">
    <source>
        <dbReference type="Proteomes" id="UP000064921"/>
    </source>
</evidence>
<protein>
    <submittedName>
        <fullName evidence="1">Uncharacterized protein</fullName>
    </submittedName>
</protein>
<accession>A0A0U3MW04</accession>
<dbReference type="STRING" id="121719.APZ00_16805"/>
<proteinExistence type="predicted"/>
<dbReference type="InterPro" id="IPR041638">
    <property type="entry name" value="BaeRF_family11"/>
</dbReference>
<dbReference type="eggNOG" id="COG1503">
    <property type="taxonomic scope" value="Bacteria"/>
</dbReference>
<dbReference type="KEGG" id="pphr:APZ00_16805"/>
<sequence length="373" mass="40259">MLYVDIPTHSEITKLVAERGEALVSIYVKTTAETQHIDAARTRLKQLAADAVAQLEAAGVAKRTIWPIEEQLHDLMDDDEFWRLQANSLAVFVTPDWLRSYRLPNHLSETVQVADRFHLKPLLRAVSLPQHAFILALAENEVRVIELLGDQPAQEIRVPNLPKDAASVAGTANVNSRSYSGRLGGGEGQKHHLRQYCRQIDAALRGLLSGRSEPLILAATQPLLSMYRSVNSYGHLAGPAIETSPVNLPAHELGSQARAIMDELNAAAIAGFGTLFSERGAENRAVSDVGRAARAATFGAVDTLLVDMDSVVPGLVDETTGAISLEKTDSAASYDVIDEIAGRVLANGGRVLAARREDIPEGGELAAILRYAI</sequence>
<keyword evidence="2" id="KW-1185">Reference proteome</keyword>
<name>A0A0U3MW04_9HYPH</name>
<organism evidence="1 2">
    <name type="scientific">Pannonibacter phragmitetus</name>
    <dbReference type="NCBI Taxonomy" id="121719"/>
    <lineage>
        <taxon>Bacteria</taxon>
        <taxon>Pseudomonadati</taxon>
        <taxon>Pseudomonadota</taxon>
        <taxon>Alphaproteobacteria</taxon>
        <taxon>Hyphomicrobiales</taxon>
        <taxon>Stappiaceae</taxon>
        <taxon>Pannonibacter</taxon>
    </lineage>
</organism>
<dbReference type="Pfam" id="PF18855">
    <property type="entry name" value="baeRF_family11"/>
    <property type="match status" value="1"/>
</dbReference>
<dbReference type="EMBL" id="CP013068">
    <property type="protein sequence ID" value="ALV28519.1"/>
    <property type="molecule type" value="Genomic_DNA"/>
</dbReference>
<evidence type="ECO:0000313" key="1">
    <source>
        <dbReference type="EMBL" id="ALV28519.1"/>
    </source>
</evidence>
<gene>
    <name evidence="1" type="ORF">APZ00_16805</name>
</gene>
<dbReference type="RefSeq" id="WP_058899605.1">
    <property type="nucleotide sequence ID" value="NZ_CP013068.1"/>
</dbReference>
<reference evidence="1 2" key="1">
    <citation type="submission" date="2015-10" db="EMBL/GenBank/DDBJ databases">
        <title>The world's first case of liver abscess caused by Pannonibacter phragmitetus.</title>
        <authorList>
            <person name="Ming D."/>
            <person name="Wang M."/>
            <person name="Zhou Y."/>
            <person name="Jiang T."/>
            <person name="Hu S."/>
        </authorList>
    </citation>
    <scope>NUCLEOTIDE SEQUENCE [LARGE SCALE GENOMIC DNA]</scope>
    <source>
        <strain evidence="1 2">31801</strain>
    </source>
</reference>
<dbReference type="AlphaFoldDB" id="A0A0U3MW04"/>
<dbReference type="Proteomes" id="UP000064921">
    <property type="component" value="Chromosome"/>
</dbReference>